<sequence length="559" mass="64283">MGCFSSLLRLPPPIIHHRYCSPLSNQVGFGCFQFLRRRKRKSLNKALEKIKLEMMIMGFISLFLTVSEIPISKICVTEAVANSFLPCKDPLESTQPDDVSSATETEDGSYCEAKGMVSLVSRDGIMQLRIFIFVLAVFHILYCVFTMFLGCAKMKKWKAWEEETQTFEYQIAHDPERFRLAHQTSFGRRHLKLWSDYPLLLWPVCFIRQFQRSISKADYFTLRNGFIKASYAEGSNFNFQRFLARAFDNDFKQVVGISFWIWIFSILFIFFSAHGFYNYYWLSSIPLVIVLIVGTKLQVIITKMCLESYNENSVTRGTFLVKPNDDFFWFGRPEWLLHLLQLVLIQNSFQLAFFTWTWYEYGLRSCFNRETENIALRTAMGAVVLFLCGYVTLPLYALVTQMGSGKKTAVFTERVARGLKHWHNVARHNLSKNRFTSRKHSSDSQTIDNNDTSNSDMQNSCLPKFDHLPPSAVMNPPSSPEIDEEAVQHGHTPSPAEASFATAEINEEETHPMIINRGTYDGEISFGSSWKELECRKGNGATTSIIEENTSDIITEFNQ</sequence>
<keyword evidence="3 8" id="KW-0812">Transmembrane</keyword>
<comment type="caution">
    <text evidence="11">The sequence shown here is derived from an EMBL/GenBank/DDBJ whole genome shotgun (WGS) entry which is preliminary data.</text>
</comment>
<keyword evidence="6 8" id="KW-0472">Membrane</keyword>
<feature type="transmembrane region" description="Helical" evidence="10">
    <location>
        <begin position="379"/>
        <end position="399"/>
    </location>
</feature>
<dbReference type="PANTHER" id="PTHR31942:SF57">
    <property type="entry name" value="MLO-LIKE PROTEIN"/>
    <property type="match status" value="1"/>
</dbReference>
<evidence type="ECO:0000256" key="10">
    <source>
        <dbReference type="SAM" id="Phobius"/>
    </source>
</evidence>
<feature type="transmembrane region" description="Helical" evidence="10">
    <location>
        <begin position="335"/>
        <end position="359"/>
    </location>
</feature>
<evidence type="ECO:0000256" key="1">
    <source>
        <dbReference type="ARBA" id="ARBA00004141"/>
    </source>
</evidence>
<keyword evidence="5 8" id="KW-1133">Transmembrane helix</keyword>
<dbReference type="AlphaFoldDB" id="A0AAP0X0G7"/>
<comment type="domain">
    <text evidence="8">The C-terminus contains a calmodulin-binding domain, which binds calmodulin in a calcium-dependent fashion.</text>
</comment>
<feature type="transmembrane region" description="Helical" evidence="10">
    <location>
        <begin position="130"/>
        <end position="152"/>
    </location>
</feature>
<proteinExistence type="inferred from homology"/>
<gene>
    <name evidence="8" type="primary">MLO</name>
    <name evidence="11" type="ORF">L1049_023293</name>
</gene>
<comment type="subcellular location">
    <subcellularLocation>
        <location evidence="1 8">Membrane</location>
        <topology evidence="1 8">Multi-pass membrane protein</topology>
    </subcellularLocation>
</comment>
<keyword evidence="4 8" id="KW-0611">Plant defense</keyword>
<evidence type="ECO:0000256" key="6">
    <source>
        <dbReference type="ARBA" id="ARBA00023136"/>
    </source>
</evidence>
<dbReference type="Pfam" id="PF03094">
    <property type="entry name" value="Mlo"/>
    <property type="match status" value="1"/>
</dbReference>
<feature type="region of interest" description="Disordered" evidence="9">
    <location>
        <begin position="433"/>
        <end position="496"/>
    </location>
</feature>
<evidence type="ECO:0000256" key="3">
    <source>
        <dbReference type="ARBA" id="ARBA00022692"/>
    </source>
</evidence>
<comment type="function">
    <text evidence="8">May be involved in modulation of pathogen defense and leaf cell death.</text>
</comment>
<feature type="compositionally biased region" description="Polar residues" evidence="9">
    <location>
        <begin position="443"/>
        <end position="461"/>
    </location>
</feature>
<name>A0AAP0X0G7_LIQFO</name>
<keyword evidence="7 8" id="KW-0568">Pathogenesis-related protein</keyword>
<evidence type="ECO:0000256" key="5">
    <source>
        <dbReference type="ARBA" id="ARBA00022989"/>
    </source>
</evidence>
<dbReference type="Proteomes" id="UP001415857">
    <property type="component" value="Unassembled WGS sequence"/>
</dbReference>
<dbReference type="GO" id="GO:0006952">
    <property type="term" value="P:defense response"/>
    <property type="evidence" value="ECO:0007669"/>
    <property type="project" value="UniProtKB-KW"/>
</dbReference>
<dbReference type="InterPro" id="IPR004326">
    <property type="entry name" value="Mlo"/>
</dbReference>
<dbReference type="GO" id="GO:0016020">
    <property type="term" value="C:membrane"/>
    <property type="evidence" value="ECO:0007669"/>
    <property type="project" value="UniProtKB-SubCell"/>
</dbReference>
<evidence type="ECO:0000256" key="4">
    <source>
        <dbReference type="ARBA" id="ARBA00022821"/>
    </source>
</evidence>
<evidence type="ECO:0000256" key="2">
    <source>
        <dbReference type="ARBA" id="ARBA00006574"/>
    </source>
</evidence>
<evidence type="ECO:0000256" key="8">
    <source>
        <dbReference type="RuleBase" id="RU280816"/>
    </source>
</evidence>
<evidence type="ECO:0000313" key="12">
    <source>
        <dbReference type="Proteomes" id="UP001415857"/>
    </source>
</evidence>
<evidence type="ECO:0000313" key="11">
    <source>
        <dbReference type="EMBL" id="KAK9284126.1"/>
    </source>
</evidence>
<dbReference type="EMBL" id="JBBPBK010000005">
    <property type="protein sequence ID" value="KAK9284126.1"/>
    <property type="molecule type" value="Genomic_DNA"/>
</dbReference>
<dbReference type="PANTHER" id="PTHR31942">
    <property type="entry name" value="MLO-LIKE PROTEIN 1"/>
    <property type="match status" value="1"/>
</dbReference>
<evidence type="ECO:0000256" key="7">
    <source>
        <dbReference type="ARBA" id="ARBA00023265"/>
    </source>
</evidence>
<keyword evidence="12" id="KW-1185">Reference proteome</keyword>
<organism evidence="11 12">
    <name type="scientific">Liquidambar formosana</name>
    <name type="common">Formosan gum</name>
    <dbReference type="NCBI Taxonomy" id="63359"/>
    <lineage>
        <taxon>Eukaryota</taxon>
        <taxon>Viridiplantae</taxon>
        <taxon>Streptophyta</taxon>
        <taxon>Embryophyta</taxon>
        <taxon>Tracheophyta</taxon>
        <taxon>Spermatophyta</taxon>
        <taxon>Magnoliopsida</taxon>
        <taxon>eudicotyledons</taxon>
        <taxon>Gunneridae</taxon>
        <taxon>Pentapetalae</taxon>
        <taxon>Saxifragales</taxon>
        <taxon>Altingiaceae</taxon>
        <taxon>Liquidambar</taxon>
    </lineage>
</organism>
<accession>A0AAP0X0G7</accession>
<keyword evidence="8" id="KW-0112">Calmodulin-binding</keyword>
<feature type="transmembrane region" description="Helical" evidence="10">
    <location>
        <begin position="254"/>
        <end position="273"/>
    </location>
</feature>
<feature type="transmembrane region" description="Helical" evidence="10">
    <location>
        <begin position="279"/>
        <end position="301"/>
    </location>
</feature>
<dbReference type="GO" id="GO:0005516">
    <property type="term" value="F:calmodulin binding"/>
    <property type="evidence" value="ECO:0007669"/>
    <property type="project" value="UniProtKB-KW"/>
</dbReference>
<comment type="similarity">
    <text evidence="2 8">Belongs to the MLO family.</text>
</comment>
<reference evidence="11 12" key="1">
    <citation type="journal article" date="2024" name="Plant J.">
        <title>Genome sequences and population genomics reveal climatic adaptation and genomic divergence between two closely related sweetgum species.</title>
        <authorList>
            <person name="Xu W.Q."/>
            <person name="Ren C.Q."/>
            <person name="Zhang X.Y."/>
            <person name="Comes H.P."/>
            <person name="Liu X.H."/>
            <person name="Li Y.G."/>
            <person name="Kettle C.J."/>
            <person name="Jalonen R."/>
            <person name="Gaisberger H."/>
            <person name="Ma Y.Z."/>
            <person name="Qiu Y.X."/>
        </authorList>
    </citation>
    <scope>NUCLEOTIDE SEQUENCE [LARGE SCALE GENOMIC DNA]</scope>
    <source>
        <strain evidence="11">Hangzhou</strain>
    </source>
</reference>
<protein>
    <recommendedName>
        <fullName evidence="8">MLO-like protein</fullName>
    </recommendedName>
</protein>
<evidence type="ECO:0000256" key="9">
    <source>
        <dbReference type="SAM" id="MobiDB-lite"/>
    </source>
</evidence>